<evidence type="ECO:0000256" key="12">
    <source>
        <dbReference type="SAM" id="SignalP"/>
    </source>
</evidence>
<dbReference type="PROSITE" id="PS00408">
    <property type="entry name" value="CONNEXINS_2"/>
    <property type="match status" value="1"/>
</dbReference>
<feature type="domain" description="Connexin cysteine-rich" evidence="14">
    <location>
        <begin position="131"/>
        <end position="197"/>
    </location>
</feature>
<dbReference type="InterPro" id="IPR017990">
    <property type="entry name" value="Connexin_CS"/>
</dbReference>
<sequence length="399" mass="43809">MVFLRILILLFAGYPLYQDEQERFVCNTIQPGCANVCFDLFSPVSLFRFWLVQLVTLCLPYVIFIIYVVHKVSNGLTAEPSSSGHVKASPLFNLHQEPFCKTSVNKMVAERGWARCFTGAYILHLMFRTLLEAGFGAANYYLFGFYVPRRFLCQHSPCTTQVDCYISRPTEKTVMLNFMLGVAALSLFLNVVDFVCAIKRSVMQKSRKKMIVEKIYEEEQCFHSVGGTTRAIEPSPSLVQQDLEVGVGPTGSFRKRQSSKGSCGGGLLASGQDPASPEHSSLPCSPGAPGCNTNGNNGYSVPQEEVLERNGSEVALCPPEPMGTPKSIRVSKRSRLKPPPPPRRDLGSSPGGSAAPIGEVSTATAICTRRVGQYTLVELASNAELQTNDDGQEKRSEWV</sequence>
<feature type="transmembrane region" description="Helical" evidence="11">
    <location>
        <begin position="121"/>
        <end position="142"/>
    </location>
</feature>
<dbReference type="PANTHER" id="PTHR11984">
    <property type="entry name" value="CONNEXIN"/>
    <property type="match status" value="1"/>
</dbReference>
<evidence type="ECO:0000256" key="2">
    <source>
        <dbReference type="ARBA" id="ARBA00004651"/>
    </source>
</evidence>
<dbReference type="SMART" id="SM01089">
    <property type="entry name" value="Connexin_CCC"/>
    <property type="match status" value="1"/>
</dbReference>
<keyword evidence="12" id="KW-0732">Signal</keyword>
<evidence type="ECO:0000313" key="15">
    <source>
        <dbReference type="Ensembl" id="ENSSAUP00010066254.1"/>
    </source>
</evidence>
<reference evidence="15" key="1">
    <citation type="submission" date="2021-04" db="EMBL/GenBank/DDBJ databases">
        <authorList>
            <consortium name="Wellcome Sanger Institute Data Sharing"/>
        </authorList>
    </citation>
    <scope>NUCLEOTIDE SEQUENCE [LARGE SCALE GENOMIC DNA]</scope>
</reference>
<dbReference type="SMART" id="SM00037">
    <property type="entry name" value="CNX"/>
    <property type="match status" value="1"/>
</dbReference>
<evidence type="ECO:0000256" key="11">
    <source>
        <dbReference type="SAM" id="Phobius"/>
    </source>
</evidence>
<evidence type="ECO:0000256" key="5">
    <source>
        <dbReference type="ARBA" id="ARBA00022868"/>
    </source>
</evidence>
<evidence type="ECO:0000256" key="9">
    <source>
        <dbReference type="RuleBase" id="RU000630"/>
    </source>
</evidence>
<evidence type="ECO:0000259" key="13">
    <source>
        <dbReference type="SMART" id="SM00037"/>
    </source>
</evidence>
<feature type="transmembrane region" description="Helical" evidence="11">
    <location>
        <begin position="178"/>
        <end position="198"/>
    </location>
</feature>
<evidence type="ECO:0000259" key="14">
    <source>
        <dbReference type="SMART" id="SM01089"/>
    </source>
</evidence>
<keyword evidence="16" id="KW-1185">Reference proteome</keyword>
<keyword evidence="5 9" id="KW-0303">Gap junction</keyword>
<evidence type="ECO:0000256" key="6">
    <source>
        <dbReference type="ARBA" id="ARBA00022949"/>
    </source>
</evidence>
<dbReference type="GeneTree" id="ENSGT01150000286949"/>
<feature type="domain" description="Connexin N-terminal" evidence="13">
    <location>
        <begin position="15"/>
        <end position="48"/>
    </location>
</feature>
<feature type="region of interest" description="Disordered" evidence="10">
    <location>
        <begin position="312"/>
        <end position="359"/>
    </location>
</feature>
<proteinExistence type="inferred from homology"/>
<feature type="region of interest" description="Disordered" evidence="10">
    <location>
        <begin position="248"/>
        <end position="289"/>
    </location>
</feature>
<feature type="chain" id="PRO_5025349374" description="Gap junction protein" evidence="12">
    <location>
        <begin position="19"/>
        <end position="399"/>
    </location>
</feature>
<dbReference type="GO" id="GO:0007267">
    <property type="term" value="P:cell-cell signaling"/>
    <property type="evidence" value="ECO:0007669"/>
    <property type="project" value="TreeGrafter"/>
</dbReference>
<keyword evidence="3" id="KW-1003">Cell membrane</keyword>
<dbReference type="GO" id="GO:0005243">
    <property type="term" value="F:gap junction channel activity"/>
    <property type="evidence" value="ECO:0007669"/>
    <property type="project" value="TreeGrafter"/>
</dbReference>
<keyword evidence="7 11" id="KW-1133">Transmembrane helix</keyword>
<comment type="function">
    <text evidence="9">One gap junction consists of a cluster of closely packed pairs of transmembrane channels, the connexons, through which materials of low MW diffuse from one cell to a neighboring cell.</text>
</comment>
<dbReference type="Proteomes" id="UP000472265">
    <property type="component" value="Chromosome 19"/>
</dbReference>
<dbReference type="AlphaFoldDB" id="A0A671YXT9"/>
<evidence type="ECO:0000256" key="4">
    <source>
        <dbReference type="ARBA" id="ARBA00022692"/>
    </source>
</evidence>
<keyword evidence="8 11" id="KW-0472">Membrane</keyword>
<evidence type="ECO:0000256" key="8">
    <source>
        <dbReference type="ARBA" id="ARBA00023136"/>
    </source>
</evidence>
<dbReference type="PROSITE" id="PS00407">
    <property type="entry name" value="CONNEXINS_1"/>
    <property type="match status" value="1"/>
</dbReference>
<comment type="similarity">
    <text evidence="9">Belongs to the connexin family.</text>
</comment>
<evidence type="ECO:0000256" key="7">
    <source>
        <dbReference type="ARBA" id="ARBA00022989"/>
    </source>
</evidence>
<dbReference type="InterPro" id="IPR019570">
    <property type="entry name" value="Connexin_CCC"/>
</dbReference>
<dbReference type="PRINTS" id="PR00206">
    <property type="entry name" value="CONNEXIN"/>
</dbReference>
<feature type="compositionally biased region" description="Low complexity" evidence="10">
    <location>
        <begin position="347"/>
        <end position="356"/>
    </location>
</feature>
<feature type="transmembrane region" description="Helical" evidence="11">
    <location>
        <begin position="49"/>
        <end position="69"/>
    </location>
</feature>
<accession>A0A671YXT9</accession>
<dbReference type="Gene3D" id="1.20.1440.80">
    <property type="entry name" value="Gap junction channel protein cysteine-rich domain"/>
    <property type="match status" value="1"/>
</dbReference>
<name>A0A671YXT9_SPAAU</name>
<gene>
    <name evidence="15" type="primary">GJD4</name>
</gene>
<keyword evidence="4 9" id="KW-0812">Transmembrane</keyword>
<evidence type="ECO:0000313" key="16">
    <source>
        <dbReference type="Proteomes" id="UP000472265"/>
    </source>
</evidence>
<comment type="subunit">
    <text evidence="9">A connexon is composed of a hexamer of connexins.</text>
</comment>
<feature type="signal peptide" evidence="12">
    <location>
        <begin position="1"/>
        <end position="18"/>
    </location>
</feature>
<dbReference type="PANTHER" id="PTHR11984:SF3">
    <property type="entry name" value="GAP JUNCTION DELTA-4 PROTEIN"/>
    <property type="match status" value="1"/>
</dbReference>
<evidence type="ECO:0000256" key="1">
    <source>
        <dbReference type="ARBA" id="ARBA00004610"/>
    </source>
</evidence>
<dbReference type="Pfam" id="PF00029">
    <property type="entry name" value="Connexin"/>
    <property type="match status" value="1"/>
</dbReference>
<dbReference type="InParanoid" id="A0A671YXT9"/>
<evidence type="ECO:0000256" key="10">
    <source>
        <dbReference type="SAM" id="MobiDB-lite"/>
    </source>
</evidence>
<dbReference type="OMA" id="YEEEQCF"/>
<protein>
    <recommendedName>
        <fullName evidence="9">Gap junction protein</fullName>
    </recommendedName>
</protein>
<organism evidence="15 16">
    <name type="scientific">Sparus aurata</name>
    <name type="common">Gilthead sea bream</name>
    <dbReference type="NCBI Taxonomy" id="8175"/>
    <lineage>
        <taxon>Eukaryota</taxon>
        <taxon>Metazoa</taxon>
        <taxon>Chordata</taxon>
        <taxon>Craniata</taxon>
        <taxon>Vertebrata</taxon>
        <taxon>Euteleostomi</taxon>
        <taxon>Actinopterygii</taxon>
        <taxon>Neopterygii</taxon>
        <taxon>Teleostei</taxon>
        <taxon>Neoteleostei</taxon>
        <taxon>Acanthomorphata</taxon>
        <taxon>Eupercaria</taxon>
        <taxon>Spariformes</taxon>
        <taxon>Sparidae</taxon>
        <taxon>Sparus</taxon>
    </lineage>
</organism>
<reference evidence="15" key="2">
    <citation type="submission" date="2025-08" db="UniProtKB">
        <authorList>
            <consortium name="Ensembl"/>
        </authorList>
    </citation>
    <scope>IDENTIFICATION</scope>
</reference>
<keyword evidence="6" id="KW-0965">Cell junction</keyword>
<dbReference type="GO" id="GO:0005922">
    <property type="term" value="C:connexin complex"/>
    <property type="evidence" value="ECO:0007669"/>
    <property type="project" value="InterPro"/>
</dbReference>
<dbReference type="InterPro" id="IPR013092">
    <property type="entry name" value="Connexin_N"/>
</dbReference>
<evidence type="ECO:0000256" key="3">
    <source>
        <dbReference type="ARBA" id="ARBA00022475"/>
    </source>
</evidence>
<dbReference type="InterPro" id="IPR038359">
    <property type="entry name" value="Connexin_N_sf"/>
</dbReference>
<dbReference type="InterPro" id="IPR000500">
    <property type="entry name" value="Connexin"/>
</dbReference>
<comment type="subcellular location">
    <subcellularLocation>
        <location evidence="1">Cell junction</location>
        <location evidence="1">Gap junction</location>
    </subcellularLocation>
    <subcellularLocation>
        <location evidence="2 9">Cell membrane</location>
        <topology evidence="2 9">Multi-pass membrane protein</topology>
    </subcellularLocation>
</comment>
<reference evidence="15" key="3">
    <citation type="submission" date="2025-09" db="UniProtKB">
        <authorList>
            <consortium name="Ensembl"/>
        </authorList>
    </citation>
    <scope>IDENTIFICATION</scope>
</reference>
<dbReference type="Ensembl" id="ENSSAUT00010069388.1">
    <property type="protein sequence ID" value="ENSSAUP00010066254.1"/>
    <property type="gene ID" value="ENSSAUG00010026447.1"/>
</dbReference>